<name>A0A345KL87_9CAUD</name>
<keyword evidence="1" id="KW-0472">Membrane</keyword>
<dbReference type="EMBL" id="MH450115">
    <property type="protein sequence ID" value="AXH43789.1"/>
    <property type="molecule type" value="Genomic_DNA"/>
</dbReference>
<gene>
    <name evidence="2" type="primary">44</name>
    <name evidence="2" type="ORF">SEA_BREYLOR17_44</name>
</gene>
<dbReference type="RefSeq" id="YP_010750059.1">
    <property type="nucleotide sequence ID" value="NC_073329.1"/>
</dbReference>
<evidence type="ECO:0000256" key="1">
    <source>
        <dbReference type="SAM" id="Phobius"/>
    </source>
</evidence>
<keyword evidence="3" id="KW-1185">Reference proteome</keyword>
<keyword evidence="1" id="KW-1133">Transmembrane helix</keyword>
<feature type="transmembrane region" description="Helical" evidence="1">
    <location>
        <begin position="131"/>
        <end position="151"/>
    </location>
</feature>
<proteinExistence type="predicted"/>
<keyword evidence="1" id="KW-0812">Transmembrane</keyword>
<accession>A0A345KL87</accession>
<sequence>MSEINTKTNTCEKCGLTSTDHRIFKLEATKANNVTFLKVVCYSEGACDYRQKEHPELMAHLDLESTTPCQICGFRSEDSQDFVSGYANSFICKDSDACWRRKRRDDIVESIKEMAKKPHVHPVDKVTRTTVLLCGIFMGAVSGMGLSYLLFGV</sequence>
<dbReference type="KEGG" id="vg:79993406"/>
<dbReference type="GeneID" id="79993406"/>
<dbReference type="Proteomes" id="UP000260138">
    <property type="component" value="Segment"/>
</dbReference>
<evidence type="ECO:0000313" key="2">
    <source>
        <dbReference type="EMBL" id="AXH43789.1"/>
    </source>
</evidence>
<protein>
    <submittedName>
        <fullName evidence="2">Uncharacterized protein</fullName>
    </submittedName>
</protein>
<reference evidence="2 3" key="1">
    <citation type="submission" date="2018-06" db="EMBL/GenBank/DDBJ databases">
        <authorList>
            <person name="Buckel R.L."/>
            <person name="Fomich M.L."/>
            <person name="Krishna A.V."/>
            <person name="Lan D."/>
            <person name="Mackey A.I."/>
            <person name="Ball S.L."/>
            <person name="Breitenberger C.A."/>
            <person name="Daniels C.J."/>
            <person name="Garlena R.A."/>
            <person name="Russell D.A."/>
            <person name="Pope W.H."/>
            <person name="Jacobs-Sera D."/>
            <person name="Hatfull G.F."/>
        </authorList>
    </citation>
    <scope>NUCLEOTIDE SEQUENCE [LARGE SCALE GENOMIC DNA]</scope>
</reference>
<organism evidence="2 3">
    <name type="scientific">Arthrobacter phage Breylor17</name>
    <dbReference type="NCBI Taxonomy" id="2250409"/>
    <lineage>
        <taxon>Viruses</taxon>
        <taxon>Duplodnaviria</taxon>
        <taxon>Heunggongvirae</taxon>
        <taxon>Uroviricota</taxon>
        <taxon>Caudoviricetes</taxon>
        <taxon>Gordonvirus</taxon>
        <taxon>Gordonvirus breylor17</taxon>
    </lineage>
</organism>
<evidence type="ECO:0000313" key="3">
    <source>
        <dbReference type="Proteomes" id="UP000260138"/>
    </source>
</evidence>